<evidence type="ECO:0000256" key="8">
    <source>
        <dbReference type="ARBA" id="ARBA00023136"/>
    </source>
</evidence>
<evidence type="ECO:0000256" key="9">
    <source>
        <dbReference type="PROSITE-ProRule" id="PRU01213"/>
    </source>
</evidence>
<keyword evidence="1" id="KW-0813">Transport</keyword>
<keyword evidence="13" id="KW-1185">Reference proteome</keyword>
<keyword evidence="8" id="KW-0472">Membrane</keyword>
<dbReference type="PROSITE" id="PS00211">
    <property type="entry name" value="ABC_TRANSPORTER_1"/>
    <property type="match status" value="1"/>
</dbReference>
<evidence type="ECO:0000256" key="2">
    <source>
        <dbReference type="ARBA" id="ARBA00022475"/>
    </source>
</evidence>
<dbReference type="InterPro" id="IPR027417">
    <property type="entry name" value="P-loop_NTPase"/>
</dbReference>
<feature type="domain" description="ABC transporter" evidence="10">
    <location>
        <begin position="1"/>
        <end position="227"/>
    </location>
</feature>
<evidence type="ECO:0000256" key="4">
    <source>
        <dbReference type="ARBA" id="ARBA00022519"/>
    </source>
</evidence>
<dbReference type="Proteomes" id="UP001652503">
    <property type="component" value="Unassembled WGS sequence"/>
</dbReference>
<dbReference type="PANTHER" id="PTHR43514:SF4">
    <property type="entry name" value="ABC TRANSPORTER I FAMILY MEMBER 10"/>
    <property type="match status" value="1"/>
</dbReference>
<dbReference type="PANTHER" id="PTHR43514">
    <property type="entry name" value="ABC TRANSPORTER I FAMILY MEMBER 10"/>
    <property type="match status" value="1"/>
</dbReference>
<keyword evidence="4" id="KW-0997">Cell inner membrane</keyword>
<dbReference type="RefSeq" id="WP_263721423.1">
    <property type="nucleotide sequence ID" value="NZ_JAOWLA010000007.1"/>
</dbReference>
<feature type="domain" description="Mop" evidence="11">
    <location>
        <begin position="286"/>
        <end position="351"/>
    </location>
</feature>
<dbReference type="InterPro" id="IPR008995">
    <property type="entry name" value="Mo/tungstate-bd_C_term_dom"/>
</dbReference>
<evidence type="ECO:0000259" key="10">
    <source>
        <dbReference type="PROSITE" id="PS50893"/>
    </source>
</evidence>
<dbReference type="InterPro" id="IPR017871">
    <property type="entry name" value="ABC_transporter-like_CS"/>
</dbReference>
<dbReference type="Pfam" id="PF00005">
    <property type="entry name" value="ABC_tran"/>
    <property type="match status" value="1"/>
</dbReference>
<dbReference type="Gene3D" id="3.40.50.300">
    <property type="entry name" value="P-loop containing nucleotide triphosphate hydrolases"/>
    <property type="match status" value="1"/>
</dbReference>
<dbReference type="SUPFAM" id="SSF50331">
    <property type="entry name" value="MOP-like"/>
    <property type="match status" value="1"/>
</dbReference>
<sequence length="351" mass="36861">MTGLDLDIRHDRAGFALSVRADLPASGLTAVFGPSGAGKSTLLRLVAGFERAEGRIAFGGEVWSDAGHFVPPHRRRVASVFQEPRLFAHLDVRGNLAYAARRSGAEIAPVVRDLGLEPLLARRTAGLSGGEAQRVALARALLTRPRLILMDEPLAALDQTRRAEILPVVEDLRDRLGLPILYVSHSVGEVARLATHVLALAEGRLASFGPAEEVFADSAAAAAFGGEEPGSLIAARIIGMTGDGLCRLGFPGGEILSPEPLGPPGTDVRVFVRARDVMIALPRPEALSALNVLPAIVRGVVAAGPAACDVTLDLGGSMVRSRVTLRSVRALDLVPGRACHAILKSVALARE</sequence>
<evidence type="ECO:0000313" key="13">
    <source>
        <dbReference type="Proteomes" id="UP001652503"/>
    </source>
</evidence>
<dbReference type="InterPro" id="IPR003593">
    <property type="entry name" value="AAA+_ATPase"/>
</dbReference>
<dbReference type="Pfam" id="PF03459">
    <property type="entry name" value="TOBE"/>
    <property type="match status" value="1"/>
</dbReference>
<dbReference type="InterPro" id="IPR050334">
    <property type="entry name" value="Molybdenum_import_ModC"/>
</dbReference>
<comment type="caution">
    <text evidence="12">The sequence shown here is derived from an EMBL/GenBank/DDBJ whole genome shotgun (WGS) entry which is preliminary data.</text>
</comment>
<dbReference type="NCBIfam" id="TIGR02142">
    <property type="entry name" value="modC_ABC"/>
    <property type="match status" value="1"/>
</dbReference>
<dbReference type="Gene3D" id="2.40.50.100">
    <property type="match status" value="1"/>
</dbReference>
<keyword evidence="7" id="KW-1278">Translocase</keyword>
<dbReference type="InterPro" id="IPR011868">
    <property type="entry name" value="ModC_ABC_ATP-bd"/>
</dbReference>
<dbReference type="SUPFAM" id="SSF52540">
    <property type="entry name" value="P-loop containing nucleoside triphosphate hydrolases"/>
    <property type="match status" value="1"/>
</dbReference>
<dbReference type="InterPro" id="IPR005116">
    <property type="entry name" value="Transp-assoc_OB_typ1"/>
</dbReference>
<evidence type="ECO:0000256" key="7">
    <source>
        <dbReference type="ARBA" id="ARBA00022967"/>
    </source>
</evidence>
<protein>
    <submittedName>
        <fullName evidence="12">Molybdenum ABC transporter ATP-binding protein</fullName>
    </submittedName>
</protein>
<dbReference type="InterPro" id="IPR004606">
    <property type="entry name" value="Mop_domain"/>
</dbReference>
<dbReference type="InterPro" id="IPR003439">
    <property type="entry name" value="ABC_transporter-like_ATP-bd"/>
</dbReference>
<evidence type="ECO:0000313" key="12">
    <source>
        <dbReference type="EMBL" id="MCV2864903.1"/>
    </source>
</evidence>
<dbReference type="PROSITE" id="PS50893">
    <property type="entry name" value="ABC_TRANSPORTER_2"/>
    <property type="match status" value="1"/>
</dbReference>
<organism evidence="12 13">
    <name type="scientific">Albidovulum sediminicola</name>
    <dbReference type="NCBI Taxonomy" id="2984331"/>
    <lineage>
        <taxon>Bacteria</taxon>
        <taxon>Pseudomonadati</taxon>
        <taxon>Pseudomonadota</taxon>
        <taxon>Alphaproteobacteria</taxon>
        <taxon>Rhodobacterales</taxon>
        <taxon>Paracoccaceae</taxon>
        <taxon>Albidovulum</taxon>
    </lineage>
</organism>
<evidence type="ECO:0000256" key="6">
    <source>
        <dbReference type="ARBA" id="ARBA00022840"/>
    </source>
</evidence>
<name>A0ABT2Z1D4_9RHOB</name>
<keyword evidence="5" id="KW-0547">Nucleotide-binding</keyword>
<reference evidence="12 13" key="1">
    <citation type="submission" date="2022-10" db="EMBL/GenBank/DDBJ databases">
        <title>Defluviimonas sp. nov., isolated from ocean surface water.</title>
        <authorList>
            <person name="He W."/>
            <person name="Wang L."/>
            <person name="Zhang D.-F."/>
        </authorList>
    </citation>
    <scope>NUCLEOTIDE SEQUENCE [LARGE SCALE GENOMIC DNA]</scope>
    <source>
        <strain evidence="12 13">WL0075</strain>
    </source>
</reference>
<keyword evidence="2" id="KW-1003">Cell membrane</keyword>
<gene>
    <name evidence="12" type="primary">modC</name>
    <name evidence="12" type="ORF">OE647_09160</name>
</gene>
<evidence type="ECO:0000256" key="5">
    <source>
        <dbReference type="ARBA" id="ARBA00022741"/>
    </source>
</evidence>
<keyword evidence="6 12" id="KW-0067">ATP-binding</keyword>
<accession>A0ABT2Z1D4</accession>
<dbReference type="SMART" id="SM00382">
    <property type="entry name" value="AAA"/>
    <property type="match status" value="1"/>
</dbReference>
<evidence type="ECO:0000256" key="3">
    <source>
        <dbReference type="ARBA" id="ARBA00022505"/>
    </source>
</evidence>
<keyword evidence="3 9" id="KW-0500">Molybdenum</keyword>
<evidence type="ECO:0000256" key="1">
    <source>
        <dbReference type="ARBA" id="ARBA00022448"/>
    </source>
</evidence>
<proteinExistence type="predicted"/>
<dbReference type="PROSITE" id="PS51866">
    <property type="entry name" value="MOP"/>
    <property type="match status" value="1"/>
</dbReference>
<evidence type="ECO:0000259" key="11">
    <source>
        <dbReference type="PROSITE" id="PS51866"/>
    </source>
</evidence>
<dbReference type="GO" id="GO:0005524">
    <property type="term" value="F:ATP binding"/>
    <property type="evidence" value="ECO:0007669"/>
    <property type="project" value="UniProtKB-KW"/>
</dbReference>
<dbReference type="EMBL" id="JAOWLA010000007">
    <property type="protein sequence ID" value="MCV2864903.1"/>
    <property type="molecule type" value="Genomic_DNA"/>
</dbReference>